<keyword evidence="6 11" id="KW-1133">Transmembrane helix</keyword>
<comment type="similarity">
    <text evidence="8">Belongs to the TMEM147 family.</text>
</comment>
<keyword evidence="14" id="KW-1185">Reference proteome</keyword>
<protein>
    <recommendedName>
        <fullName evidence="9">BOS complex subunit TMEM147</fullName>
    </recommendedName>
    <alternativeName>
        <fullName evidence="10">Transmembrane protein 147</fullName>
    </alternativeName>
</protein>
<comment type="subcellular location">
    <subcellularLocation>
        <location evidence="2">Cell membrane</location>
        <topology evidence="2">Multi-pass membrane protein</topology>
    </subcellularLocation>
    <subcellularLocation>
        <location evidence="1">Endoplasmic reticulum membrane</location>
        <topology evidence="1">Multi-pass membrane protein</topology>
    </subcellularLocation>
</comment>
<keyword evidence="5" id="KW-0256">Endoplasmic reticulum</keyword>
<keyword evidence="4 11" id="KW-0812">Transmembrane</keyword>
<dbReference type="EnsemblMetazoa" id="SSS_5484s_mrna">
    <property type="protein sequence ID" value="KAF7491533.1"/>
    <property type="gene ID" value="SSS_5484"/>
</dbReference>
<proteinExistence type="inferred from homology"/>
<evidence type="ECO:0000256" key="11">
    <source>
        <dbReference type="SAM" id="Phobius"/>
    </source>
</evidence>
<evidence type="ECO:0000313" key="14">
    <source>
        <dbReference type="Proteomes" id="UP000070412"/>
    </source>
</evidence>
<reference evidence="13" key="3">
    <citation type="submission" date="2022-06" db="UniProtKB">
        <authorList>
            <consortium name="EnsemblMetazoa"/>
        </authorList>
    </citation>
    <scope>IDENTIFICATION</scope>
</reference>
<dbReference type="GO" id="GO:0005789">
    <property type="term" value="C:endoplasmic reticulum membrane"/>
    <property type="evidence" value="ECO:0007669"/>
    <property type="project" value="UniProtKB-SubCell"/>
</dbReference>
<name>A0A834VF77_SARSC</name>
<evidence type="ECO:0000256" key="6">
    <source>
        <dbReference type="ARBA" id="ARBA00022989"/>
    </source>
</evidence>
<dbReference type="InterPro" id="IPR019164">
    <property type="entry name" value="TMEM147"/>
</dbReference>
<evidence type="ECO:0000313" key="13">
    <source>
        <dbReference type="EnsemblMetazoa" id="KAF7491533.1"/>
    </source>
</evidence>
<evidence type="ECO:0000256" key="4">
    <source>
        <dbReference type="ARBA" id="ARBA00022692"/>
    </source>
</evidence>
<dbReference type="GO" id="GO:0005886">
    <property type="term" value="C:plasma membrane"/>
    <property type="evidence" value="ECO:0007669"/>
    <property type="project" value="UniProtKB-SubCell"/>
</dbReference>
<dbReference type="PANTHER" id="PTHR12869:SF0">
    <property type="entry name" value="BOS COMPLEX SUBUNIT TMEM147"/>
    <property type="match status" value="1"/>
</dbReference>
<feature type="transmembrane region" description="Helical" evidence="11">
    <location>
        <begin position="91"/>
        <end position="112"/>
    </location>
</feature>
<dbReference type="PANTHER" id="PTHR12869">
    <property type="entry name" value="SMALL SEVEN TRANSMEMBRANE DOMAIN-CONTAINING PROTEIN"/>
    <property type="match status" value="1"/>
</dbReference>
<feature type="transmembrane region" description="Helical" evidence="11">
    <location>
        <begin position="124"/>
        <end position="147"/>
    </location>
</feature>
<evidence type="ECO:0000256" key="7">
    <source>
        <dbReference type="ARBA" id="ARBA00023136"/>
    </source>
</evidence>
<dbReference type="AlphaFoldDB" id="A0A834VF77"/>
<feature type="transmembrane region" description="Helical" evidence="11">
    <location>
        <begin position="154"/>
        <end position="171"/>
    </location>
</feature>
<evidence type="ECO:0000256" key="9">
    <source>
        <dbReference type="ARBA" id="ARBA00034846"/>
    </source>
</evidence>
<evidence type="ECO:0000256" key="1">
    <source>
        <dbReference type="ARBA" id="ARBA00004477"/>
    </source>
</evidence>
<evidence type="ECO:0000256" key="2">
    <source>
        <dbReference type="ARBA" id="ARBA00004651"/>
    </source>
</evidence>
<evidence type="ECO:0000256" key="5">
    <source>
        <dbReference type="ARBA" id="ARBA00022824"/>
    </source>
</evidence>
<organism evidence="12">
    <name type="scientific">Sarcoptes scabiei</name>
    <name type="common">Itch mite</name>
    <name type="synonym">Acarus scabiei</name>
    <dbReference type="NCBI Taxonomy" id="52283"/>
    <lineage>
        <taxon>Eukaryota</taxon>
        <taxon>Metazoa</taxon>
        <taxon>Ecdysozoa</taxon>
        <taxon>Arthropoda</taxon>
        <taxon>Chelicerata</taxon>
        <taxon>Arachnida</taxon>
        <taxon>Acari</taxon>
        <taxon>Acariformes</taxon>
        <taxon>Sarcoptiformes</taxon>
        <taxon>Astigmata</taxon>
        <taxon>Psoroptidia</taxon>
        <taxon>Sarcoptoidea</taxon>
        <taxon>Sarcoptidae</taxon>
        <taxon>Sarcoptinae</taxon>
        <taxon>Sarcoptes</taxon>
    </lineage>
</organism>
<evidence type="ECO:0000313" key="12">
    <source>
        <dbReference type="EMBL" id="KAF7491533.1"/>
    </source>
</evidence>
<accession>A0A834VF77</accession>
<keyword evidence="3" id="KW-1003">Cell membrane</keyword>
<gene>
    <name evidence="12" type="ORF">SSS_5484</name>
</gene>
<evidence type="ECO:0000256" key="10">
    <source>
        <dbReference type="ARBA" id="ARBA00034899"/>
    </source>
</evidence>
<reference evidence="12" key="2">
    <citation type="submission" date="2020-01" db="EMBL/GenBank/DDBJ databases">
        <authorList>
            <person name="Korhonen P.K.K."/>
            <person name="Guangxu M.G."/>
            <person name="Wang T.W."/>
            <person name="Stroehlein A.J.S."/>
            <person name="Young N.D."/>
            <person name="Ang C.-S.A."/>
            <person name="Fernando D.W.F."/>
            <person name="Lu H.L."/>
            <person name="Taylor S.T."/>
            <person name="Ehtesham M.E.M."/>
            <person name="Najaraj S.H.N."/>
            <person name="Harsha G.H.G."/>
            <person name="Madugundu A.M."/>
            <person name="Renuse S.R."/>
            <person name="Holt D.H."/>
            <person name="Pandey A.P."/>
            <person name="Papenfuss A.P."/>
            <person name="Gasser R.B.G."/>
            <person name="Fischer K.F."/>
        </authorList>
    </citation>
    <scope>NUCLEOTIDE SEQUENCE</scope>
    <source>
        <strain evidence="12">SSS_KF_BRIS2020</strain>
    </source>
</reference>
<keyword evidence="7 11" id="KW-0472">Membrane</keyword>
<dbReference type="OrthoDB" id="9993532at2759"/>
<evidence type="ECO:0000256" key="3">
    <source>
        <dbReference type="ARBA" id="ARBA00022475"/>
    </source>
</evidence>
<dbReference type="Pfam" id="PF09767">
    <property type="entry name" value="DUF2053"/>
    <property type="match status" value="1"/>
</dbReference>
<dbReference type="EMBL" id="WVUK01000059">
    <property type="protein sequence ID" value="KAF7491533.1"/>
    <property type="molecule type" value="Genomic_DNA"/>
</dbReference>
<reference evidence="14" key="1">
    <citation type="journal article" date="2020" name="PLoS Negl. Trop. Dis.">
        <title>High-quality nuclear genome for Sarcoptes scabiei-A critical resource for a neglected parasite.</title>
        <authorList>
            <person name="Korhonen P.K."/>
            <person name="Gasser R.B."/>
            <person name="Ma G."/>
            <person name="Wang T."/>
            <person name="Stroehlein A.J."/>
            <person name="Young N.D."/>
            <person name="Ang C.S."/>
            <person name="Fernando D.D."/>
            <person name="Lu H.C."/>
            <person name="Taylor S."/>
            <person name="Reynolds S.L."/>
            <person name="Mofiz E."/>
            <person name="Najaraj S.H."/>
            <person name="Gowda H."/>
            <person name="Madugundu A."/>
            <person name="Renuse S."/>
            <person name="Holt D."/>
            <person name="Pandey A."/>
            <person name="Papenfuss A.T."/>
            <person name="Fischer K."/>
        </authorList>
    </citation>
    <scope>NUCLEOTIDE SEQUENCE [LARGE SCALE GENOMIC DNA]</scope>
</reference>
<evidence type="ECO:0000256" key="8">
    <source>
        <dbReference type="ARBA" id="ARBA00034739"/>
    </source>
</evidence>
<sequence>MTFYHFVNCLLLTFGPPFILYRFSVLSEYDTIWKSAIGALAYLLTQTSKMIIIAGVFNVSTPLWEHLIDCVGMYYFLVYHQKASVVPVKILSIALGWTVAESVFTRFINLYLNARSLQFDWTSLISAIEANISLIQNICICALLWYWNRKSNKLYLVNIGAYFLFISFLQLNILHRIGALLVFSLITKIILRYDLHNLY</sequence>
<dbReference type="Proteomes" id="UP000070412">
    <property type="component" value="Unassembled WGS sequence"/>
</dbReference>
<feature type="transmembrane region" description="Helical" evidence="11">
    <location>
        <begin position="6"/>
        <end position="24"/>
    </location>
</feature>